<dbReference type="Pfam" id="PF04851">
    <property type="entry name" value="ResIII"/>
    <property type="match status" value="1"/>
</dbReference>
<evidence type="ECO:0000313" key="2">
    <source>
        <dbReference type="EMBL" id="KKS30791.1"/>
    </source>
</evidence>
<dbReference type="Gene3D" id="3.40.50.300">
    <property type="entry name" value="P-loop containing nucleotide triphosphate hydrolases"/>
    <property type="match status" value="1"/>
</dbReference>
<dbReference type="SUPFAM" id="SSF52540">
    <property type="entry name" value="P-loop containing nucleoside triphosphate hydrolases"/>
    <property type="match status" value="1"/>
</dbReference>
<dbReference type="InterPro" id="IPR006935">
    <property type="entry name" value="Helicase/UvrB_N"/>
</dbReference>
<dbReference type="InterPro" id="IPR029464">
    <property type="entry name" value="HSDR_N"/>
</dbReference>
<proteinExistence type="predicted"/>
<evidence type="ECO:0000259" key="1">
    <source>
        <dbReference type="PROSITE" id="PS51192"/>
    </source>
</evidence>
<dbReference type="GO" id="GO:0003677">
    <property type="term" value="F:DNA binding"/>
    <property type="evidence" value="ECO:0007669"/>
    <property type="project" value="InterPro"/>
</dbReference>
<dbReference type="SMART" id="SM00487">
    <property type="entry name" value="DEXDc"/>
    <property type="match status" value="1"/>
</dbReference>
<name>A0A0G1A9L4_9BACT</name>
<sequence>MNESETRAEYIDPMLKASGWGEVEGSKVLREFRITEGKIQTGGTRAKPEIADYILVYKNQKLAVIEAKALELPATEGAAQAKAYAGKLHIEYTFATNGKEVYQISMKSGQEGPVEKFPTPDELWSKTYSDQNEWKEKFAAVPIEGDHGKRYYQELAINNALDAVAEERSRILLTMATGTGKTAVAAQIAWKLFQSRWNLKRDGTRRPRILFLADRNILADQAFGNDFSIFPSDARVRINPLDIRKKGGVPMGGSIFFTIFQTFMSGANNAPYFGEYPPDFFDFIIIDECHRGGANDEGNWRGILEYFSPAVQLGLTATPKRKDNIDTYEYFGNPIYIYSLKEGVNDGFLTPFKVKRIQ</sequence>
<dbReference type="EMBL" id="LCCN01000031">
    <property type="protein sequence ID" value="KKS30791.1"/>
    <property type="molecule type" value="Genomic_DNA"/>
</dbReference>
<dbReference type="STRING" id="1618356.UU93_C0031G0006"/>
<dbReference type="InterPro" id="IPR027417">
    <property type="entry name" value="P-loop_NTPase"/>
</dbReference>
<evidence type="ECO:0000313" key="3">
    <source>
        <dbReference type="Proteomes" id="UP000034160"/>
    </source>
</evidence>
<organism evidence="2 3">
    <name type="scientific">Candidatus Amesbacteria bacterium GW2011_GWA2_42_12</name>
    <dbReference type="NCBI Taxonomy" id="1618356"/>
    <lineage>
        <taxon>Bacteria</taxon>
        <taxon>Candidatus Amesiibacteriota</taxon>
    </lineage>
</organism>
<dbReference type="PROSITE" id="PS51192">
    <property type="entry name" value="HELICASE_ATP_BIND_1"/>
    <property type="match status" value="1"/>
</dbReference>
<dbReference type="GO" id="GO:0016787">
    <property type="term" value="F:hydrolase activity"/>
    <property type="evidence" value="ECO:0007669"/>
    <property type="project" value="InterPro"/>
</dbReference>
<comment type="caution">
    <text evidence="2">The sequence shown here is derived from an EMBL/GenBank/DDBJ whole genome shotgun (WGS) entry which is preliminary data.</text>
</comment>
<reference evidence="2 3" key="1">
    <citation type="journal article" date="2015" name="Nature">
        <title>rRNA introns, odd ribosomes, and small enigmatic genomes across a large radiation of phyla.</title>
        <authorList>
            <person name="Brown C.T."/>
            <person name="Hug L.A."/>
            <person name="Thomas B.C."/>
            <person name="Sharon I."/>
            <person name="Castelle C.J."/>
            <person name="Singh A."/>
            <person name="Wilkins M.J."/>
            <person name="Williams K.H."/>
            <person name="Banfield J.F."/>
        </authorList>
    </citation>
    <scope>NUCLEOTIDE SEQUENCE [LARGE SCALE GENOMIC DNA]</scope>
</reference>
<dbReference type="CDD" id="cd18032">
    <property type="entry name" value="DEXHc_RE_I_III_res"/>
    <property type="match status" value="1"/>
</dbReference>
<feature type="domain" description="Helicase ATP-binding" evidence="1">
    <location>
        <begin position="162"/>
        <end position="337"/>
    </location>
</feature>
<dbReference type="InterPro" id="IPR014001">
    <property type="entry name" value="Helicase_ATP-bd"/>
</dbReference>
<feature type="non-terminal residue" evidence="2">
    <location>
        <position position="358"/>
    </location>
</feature>
<protein>
    <submittedName>
        <fullName evidence="2">Type I restriction system, subunit R</fullName>
    </submittedName>
</protein>
<dbReference type="Pfam" id="PF13588">
    <property type="entry name" value="HSDR_N_2"/>
    <property type="match status" value="1"/>
</dbReference>
<dbReference type="PANTHER" id="PTHR47396:SF1">
    <property type="entry name" value="ATP-DEPENDENT HELICASE IRC3-RELATED"/>
    <property type="match status" value="1"/>
</dbReference>
<dbReference type="Proteomes" id="UP000034160">
    <property type="component" value="Unassembled WGS sequence"/>
</dbReference>
<dbReference type="InterPro" id="IPR050742">
    <property type="entry name" value="Helicase_Restrict-Modif_Enz"/>
</dbReference>
<dbReference type="GO" id="GO:0005524">
    <property type="term" value="F:ATP binding"/>
    <property type="evidence" value="ECO:0007669"/>
    <property type="project" value="InterPro"/>
</dbReference>
<gene>
    <name evidence="2" type="ORF">UU93_C0031G0006</name>
</gene>
<dbReference type="Gene3D" id="3.90.1570.30">
    <property type="match status" value="1"/>
</dbReference>
<dbReference type="GO" id="GO:0005829">
    <property type="term" value="C:cytosol"/>
    <property type="evidence" value="ECO:0007669"/>
    <property type="project" value="TreeGrafter"/>
</dbReference>
<dbReference type="PANTHER" id="PTHR47396">
    <property type="entry name" value="TYPE I RESTRICTION ENZYME ECOKI R PROTEIN"/>
    <property type="match status" value="1"/>
</dbReference>
<dbReference type="AlphaFoldDB" id="A0A0G1A9L4"/>
<accession>A0A0G1A9L4</accession>